<dbReference type="EMBL" id="CCYD01000217">
    <property type="protein sequence ID" value="CEG36719.1"/>
    <property type="molecule type" value="Genomic_DNA"/>
</dbReference>
<evidence type="ECO:0000313" key="1">
    <source>
        <dbReference type="EMBL" id="CEG36719.1"/>
    </source>
</evidence>
<name>A0A0P1A913_PLAHL</name>
<dbReference type="AlphaFoldDB" id="A0A0P1A913"/>
<proteinExistence type="predicted"/>
<accession>A0A0P1A913</accession>
<sequence>MTTSEPSAVTSKKTELRIARLRDSCQRVGYVLVKKNRRKTQWHVYQNINSNATDKEAITWVFCILRAYHLCFCWNLLST</sequence>
<organism evidence="1 2">
    <name type="scientific">Plasmopara halstedii</name>
    <name type="common">Downy mildew of sunflower</name>
    <dbReference type="NCBI Taxonomy" id="4781"/>
    <lineage>
        <taxon>Eukaryota</taxon>
        <taxon>Sar</taxon>
        <taxon>Stramenopiles</taxon>
        <taxon>Oomycota</taxon>
        <taxon>Peronosporomycetes</taxon>
        <taxon>Peronosporales</taxon>
        <taxon>Peronosporaceae</taxon>
        <taxon>Plasmopara</taxon>
    </lineage>
</organism>
<evidence type="ECO:0000313" key="2">
    <source>
        <dbReference type="Proteomes" id="UP000054928"/>
    </source>
</evidence>
<reference evidence="2" key="1">
    <citation type="submission" date="2014-09" db="EMBL/GenBank/DDBJ databases">
        <authorList>
            <person name="Sharma Rahul"/>
            <person name="Thines Marco"/>
        </authorList>
    </citation>
    <scope>NUCLEOTIDE SEQUENCE [LARGE SCALE GENOMIC DNA]</scope>
</reference>
<protein>
    <submittedName>
        <fullName evidence="1">Uncharacterized protein</fullName>
    </submittedName>
</protein>
<dbReference type="Proteomes" id="UP000054928">
    <property type="component" value="Unassembled WGS sequence"/>
</dbReference>
<dbReference type="RefSeq" id="XP_024573088.1">
    <property type="nucleotide sequence ID" value="XM_024721964.1"/>
</dbReference>
<keyword evidence="2" id="KW-1185">Reference proteome</keyword>
<dbReference type="GeneID" id="36398438"/>